<organism evidence="2 3">
    <name type="scientific">Penicilliopsis zonata CBS 506.65</name>
    <dbReference type="NCBI Taxonomy" id="1073090"/>
    <lineage>
        <taxon>Eukaryota</taxon>
        <taxon>Fungi</taxon>
        <taxon>Dikarya</taxon>
        <taxon>Ascomycota</taxon>
        <taxon>Pezizomycotina</taxon>
        <taxon>Eurotiomycetes</taxon>
        <taxon>Eurotiomycetidae</taxon>
        <taxon>Eurotiales</taxon>
        <taxon>Aspergillaceae</taxon>
        <taxon>Penicilliopsis</taxon>
    </lineage>
</organism>
<evidence type="ECO:0000313" key="3">
    <source>
        <dbReference type="Proteomes" id="UP000184188"/>
    </source>
</evidence>
<keyword evidence="3" id="KW-1185">Reference proteome</keyword>
<evidence type="ECO:0000313" key="2">
    <source>
        <dbReference type="EMBL" id="OJJ51546.1"/>
    </source>
</evidence>
<dbReference type="EMBL" id="KV878336">
    <property type="protein sequence ID" value="OJJ51546.1"/>
    <property type="molecule type" value="Genomic_DNA"/>
</dbReference>
<dbReference type="GeneID" id="34614787"/>
<accession>A0A1L9SWJ6</accession>
<protein>
    <submittedName>
        <fullName evidence="2">Uncharacterized protein</fullName>
    </submittedName>
</protein>
<evidence type="ECO:0000256" key="1">
    <source>
        <dbReference type="SAM" id="MobiDB-lite"/>
    </source>
</evidence>
<proteinExistence type="predicted"/>
<dbReference type="VEuPathDB" id="FungiDB:ASPZODRAFT_414879"/>
<dbReference type="AlphaFoldDB" id="A0A1L9SWJ6"/>
<reference evidence="3" key="1">
    <citation type="journal article" date="2017" name="Genome Biol.">
        <title>Comparative genomics reveals high biological diversity and specific adaptations in the industrially and medically important fungal genus Aspergillus.</title>
        <authorList>
            <person name="de Vries R.P."/>
            <person name="Riley R."/>
            <person name="Wiebenga A."/>
            <person name="Aguilar-Osorio G."/>
            <person name="Amillis S."/>
            <person name="Uchima C.A."/>
            <person name="Anderluh G."/>
            <person name="Asadollahi M."/>
            <person name="Askin M."/>
            <person name="Barry K."/>
            <person name="Battaglia E."/>
            <person name="Bayram O."/>
            <person name="Benocci T."/>
            <person name="Braus-Stromeyer S.A."/>
            <person name="Caldana C."/>
            <person name="Canovas D."/>
            <person name="Cerqueira G.C."/>
            <person name="Chen F."/>
            <person name="Chen W."/>
            <person name="Choi C."/>
            <person name="Clum A."/>
            <person name="Dos Santos R.A."/>
            <person name="Damasio A.R."/>
            <person name="Diallinas G."/>
            <person name="Emri T."/>
            <person name="Fekete E."/>
            <person name="Flipphi M."/>
            <person name="Freyberg S."/>
            <person name="Gallo A."/>
            <person name="Gournas C."/>
            <person name="Habgood R."/>
            <person name="Hainaut M."/>
            <person name="Harispe M.L."/>
            <person name="Henrissat B."/>
            <person name="Hilden K.S."/>
            <person name="Hope R."/>
            <person name="Hossain A."/>
            <person name="Karabika E."/>
            <person name="Karaffa L."/>
            <person name="Karanyi Z."/>
            <person name="Krasevec N."/>
            <person name="Kuo A."/>
            <person name="Kusch H."/>
            <person name="LaButti K."/>
            <person name="Lagendijk E.L."/>
            <person name="Lapidus A."/>
            <person name="Levasseur A."/>
            <person name="Lindquist E."/>
            <person name="Lipzen A."/>
            <person name="Logrieco A.F."/>
            <person name="MacCabe A."/>
            <person name="Maekelae M.R."/>
            <person name="Malavazi I."/>
            <person name="Melin P."/>
            <person name="Meyer V."/>
            <person name="Mielnichuk N."/>
            <person name="Miskei M."/>
            <person name="Molnar A.P."/>
            <person name="Mule G."/>
            <person name="Ngan C.Y."/>
            <person name="Orejas M."/>
            <person name="Orosz E."/>
            <person name="Ouedraogo J.P."/>
            <person name="Overkamp K.M."/>
            <person name="Park H.-S."/>
            <person name="Perrone G."/>
            <person name="Piumi F."/>
            <person name="Punt P.J."/>
            <person name="Ram A.F."/>
            <person name="Ramon A."/>
            <person name="Rauscher S."/>
            <person name="Record E."/>
            <person name="Riano-Pachon D.M."/>
            <person name="Robert V."/>
            <person name="Roehrig J."/>
            <person name="Ruller R."/>
            <person name="Salamov A."/>
            <person name="Salih N.S."/>
            <person name="Samson R.A."/>
            <person name="Sandor E."/>
            <person name="Sanguinetti M."/>
            <person name="Schuetze T."/>
            <person name="Sepcic K."/>
            <person name="Shelest E."/>
            <person name="Sherlock G."/>
            <person name="Sophianopoulou V."/>
            <person name="Squina F.M."/>
            <person name="Sun H."/>
            <person name="Susca A."/>
            <person name="Todd R.B."/>
            <person name="Tsang A."/>
            <person name="Unkles S.E."/>
            <person name="van de Wiele N."/>
            <person name="van Rossen-Uffink D."/>
            <person name="Oliveira J.V."/>
            <person name="Vesth T.C."/>
            <person name="Visser J."/>
            <person name="Yu J.-H."/>
            <person name="Zhou M."/>
            <person name="Andersen M.R."/>
            <person name="Archer D.B."/>
            <person name="Baker S.E."/>
            <person name="Benoit I."/>
            <person name="Brakhage A.A."/>
            <person name="Braus G.H."/>
            <person name="Fischer R."/>
            <person name="Frisvad J.C."/>
            <person name="Goldman G.H."/>
            <person name="Houbraken J."/>
            <person name="Oakley B."/>
            <person name="Pocsi I."/>
            <person name="Scazzocchio C."/>
            <person name="Seiboth B."/>
            <person name="vanKuyk P.A."/>
            <person name="Wortman J."/>
            <person name="Dyer P.S."/>
            <person name="Grigoriev I.V."/>
        </authorList>
    </citation>
    <scope>NUCLEOTIDE SEQUENCE [LARGE SCALE GENOMIC DNA]</scope>
    <source>
        <strain evidence="3">CBS 506.65</strain>
    </source>
</reference>
<gene>
    <name evidence="2" type="ORF">ASPZODRAFT_414879</name>
</gene>
<dbReference type="Proteomes" id="UP000184188">
    <property type="component" value="Unassembled WGS sequence"/>
</dbReference>
<feature type="region of interest" description="Disordered" evidence="1">
    <location>
        <begin position="1"/>
        <end position="22"/>
    </location>
</feature>
<name>A0A1L9SWJ6_9EURO</name>
<sequence>MTETVGEREERRGERERERERELDISNCNSSSINKLICPQRLLGTGGRRSAKRASSVVSLSGNAKVASRCNSTTNPSVSTKQPPLSLYASLSPLFFPPSPSPCAFAKEPGGHAVTCGSVRTSQRGSIDDRLAFSLPSALPSTLTLDSPLDTPTTCPPTSPATFCCGFLRSRSISEILTSLIFSHV</sequence>
<dbReference type="RefSeq" id="XP_022586056.1">
    <property type="nucleotide sequence ID" value="XM_022728323.1"/>
</dbReference>